<dbReference type="Proteomes" id="UP001180729">
    <property type="component" value="Unassembled WGS sequence"/>
</dbReference>
<evidence type="ECO:0000313" key="1">
    <source>
        <dbReference type="EMBL" id="MDT0249968.1"/>
    </source>
</evidence>
<protein>
    <submittedName>
        <fullName evidence="1">Uncharacterized protein</fullName>
    </submittedName>
</protein>
<proteinExistence type="predicted"/>
<sequence>MSADGDIDVTIPGNSGSVKSAAEWMGRLRDDANTASELHNKIFVSDATGGEVAKAIASYSAPLRDASHDVYQRARGASDVMHSFAKQLKWRKDDMNEHLETARNDGLKVEGNIIKRPSEVEKPGDFPWRGTWEAQSDWNMKDAAYDEYVRKLRDFKKIQGRVQATFQELNDWIVNNLVAAKEAAIKSLHGNVIKTFTENTLGTAVADGGAYENVYHKIASDLRTTAAKLAGNRGAATSAATHSKPPSQKEIDRALKRSKASMMERVAEDIESAGDGVRKFVGKAVAIGGPIADLAMGTPAAEVAISTVAGIGAVALLPEEAAAATVITVGTVAAVGAGWAYNQMVPMKYREQINHPWEEAKHGASKAVDSATNWAQDATDSVKDAASDAWHFASGYVGRHTNWM</sequence>
<comment type="caution">
    <text evidence="1">The sequence shown here is derived from an EMBL/GenBank/DDBJ whole genome shotgun (WGS) entry which is preliminary data.</text>
</comment>
<dbReference type="RefSeq" id="WP_148229125.1">
    <property type="nucleotide sequence ID" value="NZ_JAMZMH010000027.1"/>
</dbReference>
<accession>A0AAE4K4D5</accession>
<gene>
    <name evidence="1" type="ORF">RMW62_12865</name>
</gene>
<organism evidence="1 2">
    <name type="scientific">Actinomyces oris</name>
    <dbReference type="NCBI Taxonomy" id="544580"/>
    <lineage>
        <taxon>Bacteria</taxon>
        <taxon>Bacillati</taxon>
        <taxon>Actinomycetota</taxon>
        <taxon>Actinomycetes</taxon>
        <taxon>Actinomycetales</taxon>
        <taxon>Actinomycetaceae</taxon>
        <taxon>Actinomyces</taxon>
    </lineage>
</organism>
<evidence type="ECO:0000313" key="2">
    <source>
        <dbReference type="Proteomes" id="UP001180729"/>
    </source>
</evidence>
<dbReference type="AlphaFoldDB" id="A0AAE4K4D5"/>
<reference evidence="1" key="1">
    <citation type="submission" date="2022-06" db="EMBL/GenBank/DDBJ databases">
        <title>Draft Genome Sequences of Three Actinomyces oris Strains, Isolated from Healthy Human Feces.</title>
        <authorList>
            <person name="Ye Y."/>
            <person name="Liu C."/>
            <person name="Zhao J."/>
            <person name="Xu J."/>
            <person name="Huang H."/>
            <person name="Wang B."/>
            <person name="Wei J."/>
            <person name="Jing X."/>
        </authorList>
    </citation>
    <scope>NUCLEOTIDE SEQUENCE</scope>
    <source>
        <strain evidence="1">CNGBCC1803368</strain>
    </source>
</reference>
<dbReference type="EMBL" id="JAMZMH010000027">
    <property type="protein sequence ID" value="MDT0249968.1"/>
    <property type="molecule type" value="Genomic_DNA"/>
</dbReference>
<name>A0AAE4K4D5_9ACTO</name>